<feature type="compositionally biased region" description="Pro residues" evidence="1">
    <location>
        <begin position="138"/>
        <end position="151"/>
    </location>
</feature>
<keyword evidence="3" id="KW-1185">Reference proteome</keyword>
<protein>
    <submittedName>
        <fullName evidence="2">Uncharacterized protein</fullName>
    </submittedName>
</protein>
<sequence>MEQHLCRVEWRKSLANLGSTVLSTVSNNNSNDRTNNDEEGTIQVEIDLYSLASPEQTNPMLFSGVLHDSFGETPGPLQGVADPSTFYNVVDSLSLYERGARVPSPATRLRMNPTISASGARRQRARTRSVSLTAPPAASSPPRPAVPPGRPPAYQCVTCPRRTPCPSHPVPDPLALTPP</sequence>
<organism evidence="2 3">
    <name type="scientific">Angomonas deanei</name>
    <dbReference type="NCBI Taxonomy" id="59799"/>
    <lineage>
        <taxon>Eukaryota</taxon>
        <taxon>Discoba</taxon>
        <taxon>Euglenozoa</taxon>
        <taxon>Kinetoplastea</taxon>
        <taxon>Metakinetoplastina</taxon>
        <taxon>Trypanosomatida</taxon>
        <taxon>Trypanosomatidae</taxon>
        <taxon>Strigomonadinae</taxon>
        <taxon>Angomonas</taxon>
    </lineage>
</organism>
<dbReference type="Proteomes" id="UP000515908">
    <property type="component" value="Chromosome 09"/>
</dbReference>
<feature type="compositionally biased region" description="Pro residues" evidence="1">
    <location>
        <begin position="166"/>
        <end position="179"/>
    </location>
</feature>
<reference evidence="2 3" key="1">
    <citation type="submission" date="2020-08" db="EMBL/GenBank/DDBJ databases">
        <authorList>
            <person name="Newling K."/>
            <person name="Davey J."/>
            <person name="Forrester S."/>
        </authorList>
    </citation>
    <scope>NUCLEOTIDE SEQUENCE [LARGE SCALE GENOMIC DNA]</scope>
    <source>
        <strain evidence="3">Crithidia deanei Carvalho (ATCC PRA-265)</strain>
    </source>
</reference>
<evidence type="ECO:0000313" key="3">
    <source>
        <dbReference type="Proteomes" id="UP000515908"/>
    </source>
</evidence>
<name>A0A7G2CFB5_9TRYP</name>
<evidence type="ECO:0000256" key="1">
    <source>
        <dbReference type="SAM" id="MobiDB-lite"/>
    </source>
</evidence>
<dbReference type="EMBL" id="LR877153">
    <property type="protein sequence ID" value="CAD2217717.1"/>
    <property type="molecule type" value="Genomic_DNA"/>
</dbReference>
<dbReference type="VEuPathDB" id="TriTrypDB:ADEAN_000519700"/>
<gene>
    <name evidence="2" type="ORF">ADEAN_000519700</name>
</gene>
<feature type="region of interest" description="Disordered" evidence="1">
    <location>
        <begin position="112"/>
        <end position="179"/>
    </location>
</feature>
<proteinExistence type="predicted"/>
<accession>A0A7G2CFB5</accession>
<evidence type="ECO:0000313" key="2">
    <source>
        <dbReference type="EMBL" id="CAD2217717.1"/>
    </source>
</evidence>
<dbReference type="AlphaFoldDB" id="A0A7G2CFB5"/>